<dbReference type="RefSeq" id="WP_076084176.1">
    <property type="nucleotide sequence ID" value="NZ_CP019070.1"/>
</dbReference>
<dbReference type="KEGG" id="alp:LPB137_02930"/>
<protein>
    <submittedName>
        <fullName evidence="3">Uncharacterized protein</fullName>
    </submittedName>
</protein>
<accession>A0A1P8KJY0</accession>
<dbReference type="PANTHER" id="PTHR34595:SF2">
    <property type="entry name" value="BLR2978 PROTEIN"/>
    <property type="match status" value="1"/>
</dbReference>
<dbReference type="Pfam" id="PF04168">
    <property type="entry name" value="Alpha-E"/>
    <property type="match status" value="1"/>
</dbReference>
<dbReference type="InterPro" id="IPR007296">
    <property type="entry name" value="DUF403"/>
</dbReference>
<dbReference type="InterPro" id="IPR025841">
    <property type="entry name" value="CP_ATPgrasp_2"/>
</dbReference>
<evidence type="ECO:0000259" key="2">
    <source>
        <dbReference type="Pfam" id="PF14403"/>
    </source>
</evidence>
<name>A0A1P8KJY0_9BACT</name>
<feature type="domain" description="Circularly permuted ATP-grasp type 2" evidence="2">
    <location>
        <begin position="80"/>
        <end position="453"/>
    </location>
</feature>
<dbReference type="PANTHER" id="PTHR34595">
    <property type="entry name" value="BLR5612 PROTEIN"/>
    <property type="match status" value="1"/>
</dbReference>
<gene>
    <name evidence="3" type="ORF">LPB137_02930</name>
</gene>
<evidence type="ECO:0000313" key="4">
    <source>
        <dbReference type="Proteomes" id="UP000186074"/>
    </source>
</evidence>
<dbReference type="STRING" id="1850254.LPB137_02930"/>
<keyword evidence="4" id="KW-1185">Reference proteome</keyword>
<dbReference type="OrthoDB" id="9804079at2"/>
<dbReference type="InterPro" id="IPR051680">
    <property type="entry name" value="ATP-dep_Glu-Cys_Ligase-2"/>
</dbReference>
<dbReference type="AlphaFoldDB" id="A0A1P8KJY0"/>
<evidence type="ECO:0000259" key="1">
    <source>
        <dbReference type="Pfam" id="PF04168"/>
    </source>
</evidence>
<proteinExistence type="predicted"/>
<dbReference type="EMBL" id="CP019070">
    <property type="protein sequence ID" value="APW64873.1"/>
    <property type="molecule type" value="Genomic_DNA"/>
</dbReference>
<dbReference type="SUPFAM" id="SSF56059">
    <property type="entry name" value="Glutathione synthetase ATP-binding domain-like"/>
    <property type="match status" value="1"/>
</dbReference>
<evidence type="ECO:0000313" key="3">
    <source>
        <dbReference type="EMBL" id="APW64873.1"/>
    </source>
</evidence>
<dbReference type="Proteomes" id="UP000186074">
    <property type="component" value="Chromosome"/>
</dbReference>
<reference evidence="3 4" key="1">
    <citation type="submission" date="2017-01" db="EMBL/GenBank/DDBJ databases">
        <title>Genome sequencing of Arcobacter sp. LPB0137.</title>
        <authorList>
            <person name="Lee G.-W."/>
            <person name="Yi H."/>
        </authorList>
    </citation>
    <scope>NUCLEOTIDE SEQUENCE [LARGE SCALE GENOMIC DNA]</scope>
    <source>
        <strain evidence="3 4">LPB0137</strain>
    </source>
</reference>
<dbReference type="Gene3D" id="3.40.50.11290">
    <property type="match status" value="1"/>
</dbReference>
<dbReference type="Pfam" id="PF14403">
    <property type="entry name" value="CP_ATPgrasp_2"/>
    <property type="match status" value="1"/>
</dbReference>
<feature type="domain" description="DUF403" evidence="1">
    <location>
        <begin position="508"/>
        <end position="827"/>
    </location>
</feature>
<sequence>MSIFDTYVSESLFDEMHDDKDNIRDCWKEVVSDIENAGLHTLEDKQSEIDWHLQDNGVTYNIYDDHDGPKNRSWSLDPIPFVIEEEEWKIVKKGLQQRAKLFNLIIKDLYSEQKLIKNNIVPAEVIYGYKGFTTEVFDFGSKEDFNLYFYAADIARGPNGKMWVVSDKTQAPSGLGYAIENRLTMNVVAQDLYPSIETKKLASFIQEFKDLLKKLTKGDISSAALLTPGPYNETYFEHAYLSNFLELNMVQGQDLLVKNNTVWLKSLSGLKKINTLLRRVDDRYSDPLELRNDSRLGVAGLVEALREDNLNMINPIGSAVAENIGLNPFMKKICQYFLKEDLILPQIATWWCGQKKELDFVLEHFDKLIIKKIDIPNNIKVYFGRKLSKDEKKNLINLLIQNPHQYVAQEEIEFSTVPYYTEGKIEPRNAVIRTFCLKKDEDYSVMNGGLVRISENKENLLTSSKRKGGISKDLWILGKDDIPLSQINSLTHTPYIETSIDEISTLKAENLFWLGRYLSRSISTSRLILHIIKKITNFYRNEVLTSNESQIILQNALTHMTMTYPGFINADNEKVQNINPIKEITSVIKDMYRAGSLASTVMMLANTNVNIKDLLTLESWKLFEEMQKSWNKFINKKNDSSMSMASELDKFLIYMMAYKELVKESIFKEQGLILYDIGYKIEDSLHLISKARSILCLKLDKSIGYDVLEGILTSLGSFNAYRAHYKSSLTLENVVDFLILNPQFPKSLTYMTENLLKEFKELPKAKKDFTSYEKAMLKAQELLKSMNLQTLMEIKEEEGIYVQLDKKLSSLSDLFLECSNEFSNTYFSHNDE</sequence>
<dbReference type="Gene3D" id="3.30.1490.270">
    <property type="match status" value="1"/>
</dbReference>
<organism evidence="3 4">
    <name type="scientific">Poseidonibacter parvus</name>
    <dbReference type="NCBI Taxonomy" id="1850254"/>
    <lineage>
        <taxon>Bacteria</taxon>
        <taxon>Pseudomonadati</taxon>
        <taxon>Campylobacterota</taxon>
        <taxon>Epsilonproteobacteria</taxon>
        <taxon>Campylobacterales</taxon>
        <taxon>Arcobacteraceae</taxon>
        <taxon>Poseidonibacter</taxon>
    </lineage>
</organism>